<keyword evidence="2" id="KW-0472">Membrane</keyword>
<dbReference type="SUPFAM" id="SSF52540">
    <property type="entry name" value="P-loop containing nucleoside triphosphate hydrolases"/>
    <property type="match status" value="2"/>
</dbReference>
<feature type="compositionally biased region" description="Acidic residues" evidence="1">
    <location>
        <begin position="171"/>
        <end position="182"/>
    </location>
</feature>
<evidence type="ECO:0000256" key="2">
    <source>
        <dbReference type="SAM" id="Phobius"/>
    </source>
</evidence>
<feature type="compositionally biased region" description="Basic and acidic residues" evidence="1">
    <location>
        <begin position="192"/>
        <end position="203"/>
    </location>
</feature>
<dbReference type="EMBL" id="OB660354">
    <property type="protein sequence ID" value="CAD7224346.1"/>
    <property type="molecule type" value="Genomic_DNA"/>
</dbReference>
<protein>
    <submittedName>
        <fullName evidence="3">Uncharacterized protein</fullName>
    </submittedName>
</protein>
<proteinExistence type="predicted"/>
<dbReference type="OrthoDB" id="422720at2759"/>
<feature type="transmembrane region" description="Helical" evidence="2">
    <location>
        <begin position="47"/>
        <end position="66"/>
    </location>
</feature>
<sequence length="682" mass="76522">MSDAKDRRIANNAAIIATAPAGLLRESWSQQWQSTFQGPIVTMERRWTVCVTSIVWIFFLSCAFVISSSSDAGRTAEVEDHRNDRVVIDCQPMETEPEEVAVEGSASVEDVGASVEGSPSMEEEGTSNETQTEEGVKGKESSEEEPLEATAETESTEETTASGEAEASKETEEESKEQETAETGDSSEGASDETKSEESKSAEEEGATSEEEASSSSSSSSESSESEEETFVEGEKRNKESLEMLQTLELEEEFISKTEKTLKELKKIYDSSVKPLETTYKYNDISTRHVTDSDVHQKPTVLVVGPWGTGKTTAIKYLLGETDRDWPGGFAEEGPFPKDQEAFTIFHFGETETLEGSTELASDWSFASLHKHGENALSRLKGMKLNNNMLQKVTFVEAPGIMETTKDKEARNYPFNDMMQWFIDRADLILVVLDPSKLDFGLEMEALIDQLKGREEQTRILLNKADTITPAELFRVQNLISWHLSPMFGGNRPPVFYATSLHDMDYNPKGISRLIAQNEEKLYQDLLLLPYLRVDNRAAYLRRHAVRVRNHSKIINCYLKAYTRNKGLFSNKKKVAEAVAKNPHQYMIYEGLGLMNNVSRYDLPDPNNYLSFFKMHFLWDFPKFQDTCTFFKGCQHDKLDVAVAYDFSEAIVKYKTSLADGTALKFATVEESGTTTKNKSKG</sequence>
<dbReference type="Pfam" id="PF16880">
    <property type="entry name" value="EHD_N"/>
    <property type="match status" value="1"/>
</dbReference>
<reference evidence="3" key="1">
    <citation type="submission" date="2020-11" db="EMBL/GenBank/DDBJ databases">
        <authorList>
            <person name="Tran Van P."/>
        </authorList>
    </citation>
    <scope>NUCLEOTIDE SEQUENCE</scope>
</reference>
<dbReference type="InterPro" id="IPR051943">
    <property type="entry name" value="TRAFAC_Dynamin-like_GTPase"/>
</dbReference>
<dbReference type="InterPro" id="IPR031692">
    <property type="entry name" value="EHD_N"/>
</dbReference>
<organism evidence="3">
    <name type="scientific">Cyprideis torosa</name>
    <dbReference type="NCBI Taxonomy" id="163714"/>
    <lineage>
        <taxon>Eukaryota</taxon>
        <taxon>Metazoa</taxon>
        <taxon>Ecdysozoa</taxon>
        <taxon>Arthropoda</taxon>
        <taxon>Crustacea</taxon>
        <taxon>Oligostraca</taxon>
        <taxon>Ostracoda</taxon>
        <taxon>Podocopa</taxon>
        <taxon>Podocopida</taxon>
        <taxon>Cytherocopina</taxon>
        <taxon>Cytheroidea</taxon>
        <taxon>Cytherideidae</taxon>
        <taxon>Cyprideis</taxon>
    </lineage>
</organism>
<dbReference type="Gene3D" id="3.40.50.300">
    <property type="entry name" value="P-loop containing nucleotide triphosphate hydrolases"/>
    <property type="match status" value="1"/>
</dbReference>
<gene>
    <name evidence="3" type="ORF">CTOB1V02_LOCUS2313</name>
</gene>
<feature type="compositionally biased region" description="Low complexity" evidence="1">
    <location>
        <begin position="148"/>
        <end position="165"/>
    </location>
</feature>
<evidence type="ECO:0000256" key="1">
    <source>
        <dbReference type="SAM" id="MobiDB-lite"/>
    </source>
</evidence>
<name>A0A7R8W3V2_9CRUS</name>
<feature type="region of interest" description="Disordered" evidence="1">
    <location>
        <begin position="91"/>
        <end position="239"/>
    </location>
</feature>
<dbReference type="AlphaFoldDB" id="A0A7R8W3V2"/>
<feature type="compositionally biased region" description="Low complexity" evidence="1">
    <location>
        <begin position="214"/>
        <end position="223"/>
    </location>
</feature>
<feature type="compositionally biased region" description="Low complexity" evidence="1">
    <location>
        <begin position="102"/>
        <end position="111"/>
    </location>
</feature>
<dbReference type="PANTHER" id="PTHR43681:SF1">
    <property type="entry name" value="SARCALUMENIN"/>
    <property type="match status" value="1"/>
</dbReference>
<feature type="compositionally biased region" description="Acidic residues" evidence="1">
    <location>
        <begin position="204"/>
        <end position="213"/>
    </location>
</feature>
<dbReference type="PANTHER" id="PTHR43681">
    <property type="entry name" value="TRANSMEMBRANE GTPASE FZO"/>
    <property type="match status" value="1"/>
</dbReference>
<keyword evidence="2" id="KW-1133">Transmembrane helix</keyword>
<evidence type="ECO:0000313" key="3">
    <source>
        <dbReference type="EMBL" id="CAD7224346.1"/>
    </source>
</evidence>
<keyword evidence="2" id="KW-0812">Transmembrane</keyword>
<dbReference type="Gene3D" id="1.10.268.20">
    <property type="match status" value="1"/>
</dbReference>
<dbReference type="InterPro" id="IPR027417">
    <property type="entry name" value="P-loop_NTPase"/>
</dbReference>
<accession>A0A7R8W3V2</accession>